<feature type="region of interest" description="Disordered" evidence="1">
    <location>
        <begin position="1"/>
        <end position="25"/>
    </location>
</feature>
<name>A0AAV0NFT9_9ROSI</name>
<feature type="region of interest" description="Disordered" evidence="1">
    <location>
        <begin position="54"/>
        <end position="74"/>
    </location>
</feature>
<organism evidence="2 3">
    <name type="scientific">Linum tenue</name>
    <dbReference type="NCBI Taxonomy" id="586396"/>
    <lineage>
        <taxon>Eukaryota</taxon>
        <taxon>Viridiplantae</taxon>
        <taxon>Streptophyta</taxon>
        <taxon>Embryophyta</taxon>
        <taxon>Tracheophyta</taxon>
        <taxon>Spermatophyta</taxon>
        <taxon>Magnoliopsida</taxon>
        <taxon>eudicotyledons</taxon>
        <taxon>Gunneridae</taxon>
        <taxon>Pentapetalae</taxon>
        <taxon>rosids</taxon>
        <taxon>fabids</taxon>
        <taxon>Malpighiales</taxon>
        <taxon>Linaceae</taxon>
        <taxon>Linum</taxon>
    </lineage>
</organism>
<dbReference type="EMBL" id="CAMGYJ010000008">
    <property type="protein sequence ID" value="CAI0457359.1"/>
    <property type="molecule type" value="Genomic_DNA"/>
</dbReference>
<evidence type="ECO:0000313" key="2">
    <source>
        <dbReference type="EMBL" id="CAI0457359.1"/>
    </source>
</evidence>
<protein>
    <submittedName>
        <fullName evidence="2">Uncharacterized protein</fullName>
    </submittedName>
</protein>
<sequence length="74" mass="8354">MEWVCRRDETPTKQSSGNSGRQKGKEFSVRLLTTEWRLDGGQLRQVNESAESRREAACDVEGDPPFHAWKSSSG</sequence>
<dbReference type="Proteomes" id="UP001154282">
    <property type="component" value="Unassembled WGS sequence"/>
</dbReference>
<accession>A0AAV0NFT9</accession>
<feature type="compositionally biased region" description="Basic and acidic residues" evidence="1">
    <location>
        <begin position="1"/>
        <end position="11"/>
    </location>
</feature>
<proteinExistence type="predicted"/>
<comment type="caution">
    <text evidence="2">The sequence shown here is derived from an EMBL/GenBank/DDBJ whole genome shotgun (WGS) entry which is preliminary data.</text>
</comment>
<evidence type="ECO:0000256" key="1">
    <source>
        <dbReference type="SAM" id="MobiDB-lite"/>
    </source>
</evidence>
<keyword evidence="3" id="KW-1185">Reference proteome</keyword>
<reference evidence="2" key="1">
    <citation type="submission" date="2022-08" db="EMBL/GenBank/DDBJ databases">
        <authorList>
            <person name="Gutierrez-Valencia J."/>
        </authorList>
    </citation>
    <scope>NUCLEOTIDE SEQUENCE</scope>
</reference>
<evidence type="ECO:0000313" key="3">
    <source>
        <dbReference type="Proteomes" id="UP001154282"/>
    </source>
</evidence>
<feature type="compositionally biased region" description="Polar residues" evidence="1">
    <location>
        <begin position="12"/>
        <end position="21"/>
    </location>
</feature>
<dbReference type="AlphaFoldDB" id="A0AAV0NFT9"/>
<gene>
    <name evidence="2" type="ORF">LITE_LOCUS33111</name>
</gene>